<feature type="compositionally biased region" description="Basic and acidic residues" evidence="1">
    <location>
        <begin position="1006"/>
        <end position="1018"/>
    </location>
</feature>
<dbReference type="EMBL" id="AEYI02001566">
    <property type="protein sequence ID" value="KFG35895.1"/>
    <property type="molecule type" value="Genomic_DNA"/>
</dbReference>
<feature type="region of interest" description="Disordered" evidence="1">
    <location>
        <begin position="2255"/>
        <end position="2388"/>
    </location>
</feature>
<feature type="compositionally biased region" description="Basic and acidic residues" evidence="1">
    <location>
        <begin position="1644"/>
        <end position="1653"/>
    </location>
</feature>
<feature type="region of interest" description="Disordered" evidence="1">
    <location>
        <begin position="1360"/>
        <end position="1427"/>
    </location>
</feature>
<feature type="compositionally biased region" description="Polar residues" evidence="1">
    <location>
        <begin position="211"/>
        <end position="238"/>
    </location>
</feature>
<feature type="region of interest" description="Disordered" evidence="1">
    <location>
        <begin position="611"/>
        <end position="656"/>
    </location>
</feature>
<feature type="region of interest" description="Disordered" evidence="1">
    <location>
        <begin position="137"/>
        <end position="275"/>
    </location>
</feature>
<feature type="compositionally biased region" description="Basic and acidic residues" evidence="1">
    <location>
        <begin position="2334"/>
        <end position="2345"/>
    </location>
</feature>
<feature type="region of interest" description="Disordered" evidence="1">
    <location>
        <begin position="764"/>
        <end position="798"/>
    </location>
</feature>
<feature type="compositionally biased region" description="Low complexity" evidence="1">
    <location>
        <begin position="1092"/>
        <end position="1101"/>
    </location>
</feature>
<feature type="region of interest" description="Disordered" evidence="1">
    <location>
        <begin position="913"/>
        <end position="1122"/>
    </location>
</feature>
<protein>
    <submittedName>
        <fullName evidence="2">Uncharacterized protein</fullName>
    </submittedName>
</protein>
<feature type="compositionally biased region" description="Basic and acidic residues" evidence="1">
    <location>
        <begin position="2282"/>
        <end position="2309"/>
    </location>
</feature>
<feature type="region of interest" description="Disordered" evidence="1">
    <location>
        <begin position="19"/>
        <end position="47"/>
    </location>
</feature>
<feature type="compositionally biased region" description="Basic and acidic residues" evidence="1">
    <location>
        <begin position="1731"/>
        <end position="1747"/>
    </location>
</feature>
<feature type="region of interest" description="Disordered" evidence="1">
    <location>
        <begin position="1824"/>
        <end position="1849"/>
    </location>
</feature>
<feature type="compositionally biased region" description="Basic and acidic residues" evidence="1">
    <location>
        <begin position="1516"/>
        <end position="1536"/>
    </location>
</feature>
<feature type="compositionally biased region" description="Gly residues" evidence="1">
    <location>
        <begin position="1839"/>
        <end position="1849"/>
    </location>
</feature>
<feature type="region of interest" description="Disordered" evidence="1">
    <location>
        <begin position="2430"/>
        <end position="2522"/>
    </location>
</feature>
<feature type="compositionally biased region" description="Basic and acidic residues" evidence="1">
    <location>
        <begin position="1109"/>
        <end position="1118"/>
    </location>
</feature>
<accession>A0A086JUS7</accession>
<feature type="compositionally biased region" description="Basic and acidic residues" evidence="1">
    <location>
        <begin position="973"/>
        <end position="983"/>
    </location>
</feature>
<feature type="region of interest" description="Disordered" evidence="1">
    <location>
        <begin position="1968"/>
        <end position="2002"/>
    </location>
</feature>
<feature type="compositionally biased region" description="Basic and acidic residues" evidence="1">
    <location>
        <begin position="1661"/>
        <end position="1682"/>
    </location>
</feature>
<feature type="compositionally biased region" description="Polar residues" evidence="1">
    <location>
        <begin position="1377"/>
        <end position="1387"/>
    </location>
</feature>
<feature type="compositionally biased region" description="Gly residues" evidence="1">
    <location>
        <begin position="1569"/>
        <end position="1578"/>
    </location>
</feature>
<reference evidence="2 3" key="1">
    <citation type="submission" date="2014-03" db="EMBL/GenBank/DDBJ databases">
        <authorList>
            <person name="Sibley D."/>
            <person name="Venepally P."/>
            <person name="Karamycheva S."/>
            <person name="Hadjithomas M."/>
            <person name="Khan A."/>
            <person name="Brunk B."/>
            <person name="Roos D."/>
            <person name="Caler E."/>
            <person name="Lorenzi H."/>
        </authorList>
    </citation>
    <scope>NUCLEOTIDE SEQUENCE [LARGE SCALE GENOMIC DNA]</scope>
    <source>
        <strain evidence="3">p89</strain>
    </source>
</reference>
<feature type="compositionally biased region" description="Polar residues" evidence="1">
    <location>
        <begin position="1976"/>
        <end position="1985"/>
    </location>
</feature>
<feature type="compositionally biased region" description="Polar residues" evidence="1">
    <location>
        <begin position="2379"/>
        <end position="2388"/>
    </location>
</feature>
<evidence type="ECO:0000256" key="1">
    <source>
        <dbReference type="SAM" id="MobiDB-lite"/>
    </source>
</evidence>
<feature type="compositionally biased region" description="Polar residues" evidence="1">
    <location>
        <begin position="913"/>
        <end position="926"/>
    </location>
</feature>
<feature type="compositionally biased region" description="Low complexity" evidence="1">
    <location>
        <begin position="2255"/>
        <end position="2271"/>
    </location>
</feature>
<feature type="compositionally biased region" description="Pro residues" evidence="1">
    <location>
        <begin position="1076"/>
        <end position="1091"/>
    </location>
</feature>
<feature type="region of interest" description="Disordered" evidence="1">
    <location>
        <begin position="510"/>
        <end position="590"/>
    </location>
</feature>
<feature type="compositionally biased region" description="Basic and acidic residues" evidence="1">
    <location>
        <begin position="1601"/>
        <end position="1610"/>
    </location>
</feature>
<evidence type="ECO:0000313" key="2">
    <source>
        <dbReference type="EMBL" id="KFG35895.1"/>
    </source>
</evidence>
<name>A0A086JUS7_TOXGO</name>
<feature type="region of interest" description="Disordered" evidence="1">
    <location>
        <begin position="2798"/>
        <end position="2909"/>
    </location>
</feature>
<feature type="compositionally biased region" description="Basic and acidic residues" evidence="1">
    <location>
        <begin position="181"/>
        <end position="209"/>
    </location>
</feature>
<feature type="compositionally biased region" description="Basic and acidic residues" evidence="1">
    <location>
        <begin position="1579"/>
        <end position="1593"/>
    </location>
</feature>
<feature type="compositionally biased region" description="Low complexity" evidence="1">
    <location>
        <begin position="2501"/>
        <end position="2514"/>
    </location>
</feature>
<dbReference type="OrthoDB" id="331547at2759"/>
<feature type="compositionally biased region" description="Polar residues" evidence="1">
    <location>
        <begin position="2430"/>
        <end position="2444"/>
    </location>
</feature>
<feature type="compositionally biased region" description="Low complexity" evidence="1">
    <location>
        <begin position="540"/>
        <end position="553"/>
    </location>
</feature>
<feature type="compositionally biased region" description="Basic and acidic residues" evidence="1">
    <location>
        <begin position="1040"/>
        <end position="1054"/>
    </location>
</feature>
<feature type="compositionally biased region" description="Polar residues" evidence="1">
    <location>
        <begin position="2894"/>
        <end position="2909"/>
    </location>
</feature>
<dbReference type="Proteomes" id="UP000028828">
    <property type="component" value="Unassembled WGS sequence"/>
</dbReference>
<feature type="compositionally biased region" description="Low complexity" evidence="1">
    <location>
        <begin position="19"/>
        <end position="32"/>
    </location>
</feature>
<feature type="region of interest" description="Disordered" evidence="1">
    <location>
        <begin position="1447"/>
        <end position="1759"/>
    </location>
</feature>
<feature type="compositionally biased region" description="Basic and acidic residues" evidence="1">
    <location>
        <begin position="2824"/>
        <end position="2878"/>
    </location>
</feature>
<evidence type="ECO:0000313" key="3">
    <source>
        <dbReference type="Proteomes" id="UP000028828"/>
    </source>
</evidence>
<sequence length="2909" mass="306664">MEEKRDIGCVPTRFQPLAVPSSAPPRVASSALWPTREQDDQPSTFSVFPPRLRARCERVRAKTPDSGAEGSASFDQDFSFLSCLNQSFTTQAGPGLHLREPYPEGKDANFSHSKLHMLLATDQDSEEGLEALKIAGPKRARRRCGVEAGEPGDILSGRNTSASTERFRSELRRRSSQPTPHQEDKQITRLEERTAGNTRDVHSGKKPDGNEGSSIQESRAGTPSRRSCKNTDSPQVLSGRQEQERETQEETFLLGKPTLRAGQSRRVENRREAPVRNRETRPAFFLLAAGAWISAHSRGAPTPAPGGRTPNFAAAPFAVPLVLPAITSLVPRPAHPGYAGPLAFAALDFDSLPVAGLVSESAAARLQDVDRSLPCRLWGRCLRERFSPGGSPHRLPLLPPFCGVPVVRPHSRFFPRPILPLPELRPLQRRVSTPRLCTCRAPLRPFWTTCRTPFPLPFSRIPLAPISLVFFSIRGQICRHCVEPQAAQASVSTGPVTVLVSCCMPPRQGHSTDRPTLLARDPVPASVGLPDPERRIRGVSASRATPTSSSAFANSWRSHSSSLFGPPASRALPRVRETRDPLSPSGSPPLFATEEIQTFTAARPESFGAARAVPFPSPRAPPGVALNPPFPNRPFPDRPLPEPPATPLPSGAQPSRPCSFAAPGVGAGSFPPFLVKTQPFPGDRGASPCVRPGDWGAAPVDSVAFWGARGPQPAWGVPPFWPRAPGGQAPSLRFGHAGPEHGGVARLRAEAAQRDSALQDVRGITWTGGSASGGPLPPPPVYPGGAQPSWTFPSKPGGVSAELPPLRASLGIPLGDGHVVPETAFPPSVCTTLDWQNEASLRVNGTEGSVTNLGLVASSATCVRGGYLAPHFRLWYLAFERFLCLSDPSRARRTLGKTALWGHLGLKETLQPGVSAQVEPSTTRQLQPEARETSLQDAEPQRKSDAQTLQNEKEREVLSREDESLDSQGTSCRGEKLQRRVRDSQAGWGGESQEPGTPRQAAGEALSERAALRRGRSETRRRRPAREGPGGNARRRRAARGQDCRGELKERVEDSSESEGVPRRFFGPGLPGNLSPRPPQPASSPEPPPLLSLPSPLCASGRSKKDKRRLSSDSETSHSDSWVPCVVDGLGERRISFRAPEAHRVAFDLCGRLGNGMMQVAQNDRLSTPASRVHSPPASARLSSYGGGGAVAPIRDFSSCPAPHPVAAPQPLREVRPQAQRPPVSLRAQEATRARLSAAQSGLVPERVRGNLATGVEPGRDLHGRALTGPQPYATSIPFYHPVSQASAYDPKNDTRAYYATLQRVGASPASLSNLQGATLCPDASLWRAGPDRGGVEVCGPRPGFRGAFPQHTLPVPQASTLASASASRGVPVPSPRRSSFTLSQSRGGPLGPGGGDEVPTQTPRDSSRSSAAPDHVSFPLSGPPLRGMSSVSYAAVPNGRGVVCQAMSPGLGGDENLGTEGPSSGVVERLPPPGPGRRRPASTGPTLDLRCGSGRHGAVVPGLWVRGRTTRQSGRRPDQRGADSGARPRDTRPENGSRAQAPSEEGGNEREQEELEQDESDRLEGDGEGGQAMTGGRSGEKKGRWCNEHPTEVPRATQRRAGDVKRDVEADGAEESSEKTHGPRLKGRSGSSAAGPALKRHRVASEAVEKTPEANNGGTRHRDVPVIVDDSDRSCRQEARQQRAGVPSPPGRGESAVQLGRGRNSRPIRVSGLVELVEPESAGWGGGDGGGRKRDEDPKRGEHEGLTQRPRRHGEAGKGTFEDQIEHTGFLSSSPTGAGGLEATLPGFVLGGAGRRPRGTSSDGPYIGAVGVSSATLDGRRYGGVECGEGTPSAGDSGPRGGARGGPKGGPMSLVAFSFLAPQQGMSEHFWKQSFEVIDHWRAADEDAEEEKIFTFASSVSVGPLGDCGGGAVCSASPGGLWGTGRASSWGTKEEASPADASRFPVSSPVSGCGGCSSSTLAHCGTPGTPAGVTSDRNGLSASPETGRPGVSSPRAVPVSAAGAESLRPAFGATVGALDDEEKGATLLSPPTGGTVGPGPSCGPKPLAAGVQAGGARLVCLPSLCHPARGGPVSTQQMMANSLSLLPAFSPSALQACGFSMPGMGPAGVGAFSFARPGQGVNNGTQMITVSLFPKEWLGRNGRLCRRSGMLKGCLRALRDVNLLEEDSTLYVEAPLLLTRPSPNGGDGRLLIPRHTITLRIDHPFPAFISCSRPSNGDHRACLQNRIPGCVCPSCSAYVAPPVFDSAQNSCASSLSTASTSTHGSSSSSARRNPRAGVKARAREGGPDGRADAGETAGEEKGRNDASGRRASFPDAPQLGDGSSLLPSQGQEEGNRSGAEREETAEADDREGGPRDSPGGLATSNPREPRAELMRSGSGCNPTSSFNAAASFGVLSGVLSDALAAVASASPLPSRGASAGFRPAASFRTWQSSPLTGRGTTPPASGASDRRTLGSKVENDVSSSRARAGDRAYVGRGRTGEPPGGPVAGHRDRTLEATDSSSGSTPSSYCGSSRTTSATSVSCAGGSQCTGCTSNSEATLASCSGGSALIQGPFQHHILVRSKPAYLLLWRYGERGTSQDPKRKWYVVTPMFVRTKWFGRCFEFYSRFQQGQLEKHKLLVVDALNRVSPKRDAIIQAWCLAGCLEATLKELGVDYQVREVTEGPWQGFPEPTLTDEDQVIEGTLQLVTDPIDELETSYSSLLSEISAGVGALNSAPSGFSSSFLSRQHSEALQSKTNDAGCPPAPLPEGGVYGRNVVSSSLSPLGVLSSPLASSLGAGRVQGRLGISSGACYGRVNGGPTAGGVQRSGRTLPEGSTPEDEAGEQGRRERGSEPQDCLDSRGAKRRREEDPRGDGLGQVREREAKEGRDQLEEKERTLHTRLLASGGCAPLDSAQRSQPLHTQRTVVRE</sequence>
<proteinExistence type="predicted"/>
<organism evidence="2 3">
    <name type="scientific">Toxoplasma gondii p89</name>
    <dbReference type="NCBI Taxonomy" id="943119"/>
    <lineage>
        <taxon>Eukaryota</taxon>
        <taxon>Sar</taxon>
        <taxon>Alveolata</taxon>
        <taxon>Apicomplexa</taxon>
        <taxon>Conoidasida</taxon>
        <taxon>Coccidia</taxon>
        <taxon>Eucoccidiorida</taxon>
        <taxon>Eimeriorina</taxon>
        <taxon>Sarcocystidae</taxon>
        <taxon>Toxoplasma</taxon>
    </lineage>
</organism>
<gene>
    <name evidence="2" type="ORF">TGP89_223080</name>
</gene>
<feature type="compositionally biased region" description="Basic and acidic residues" evidence="1">
    <location>
        <begin position="929"/>
        <end position="962"/>
    </location>
</feature>
<comment type="caution">
    <text evidence="2">The sequence shown here is derived from an EMBL/GenBank/DDBJ whole genome shotgun (WGS) entry which is preliminary data.</text>
</comment>
<feature type="compositionally biased region" description="Polar residues" evidence="1">
    <location>
        <begin position="1400"/>
        <end position="1411"/>
    </location>
</feature>
<feature type="compositionally biased region" description="Basic and acidic residues" evidence="1">
    <location>
        <begin position="265"/>
        <end position="275"/>
    </location>
</feature>
<dbReference type="VEuPathDB" id="ToxoDB:TGP89_223080"/>